<gene>
    <name evidence="1" type="ORF">CCAM_LOCUS6283</name>
</gene>
<evidence type="ECO:0000313" key="1">
    <source>
        <dbReference type="EMBL" id="VFQ64507.1"/>
    </source>
</evidence>
<evidence type="ECO:0000313" key="2">
    <source>
        <dbReference type="Proteomes" id="UP000595140"/>
    </source>
</evidence>
<keyword evidence="2" id="KW-1185">Reference proteome</keyword>
<proteinExistence type="predicted"/>
<reference evidence="1 2" key="1">
    <citation type="submission" date="2018-04" db="EMBL/GenBank/DDBJ databases">
        <authorList>
            <person name="Vogel A."/>
        </authorList>
    </citation>
    <scope>NUCLEOTIDE SEQUENCE [LARGE SCALE GENOMIC DNA]</scope>
</reference>
<dbReference type="Proteomes" id="UP000595140">
    <property type="component" value="Unassembled WGS sequence"/>
</dbReference>
<accession>A0A484KMX2</accession>
<sequence>MIFIPIRSFPKSPIFLSSPQERNTRKIIEAIIIQQSEQSACRERPLRNTYGNPEMDPVVAAMAVSDLQFPLETQI</sequence>
<organism evidence="1 2">
    <name type="scientific">Cuscuta campestris</name>
    <dbReference type="NCBI Taxonomy" id="132261"/>
    <lineage>
        <taxon>Eukaryota</taxon>
        <taxon>Viridiplantae</taxon>
        <taxon>Streptophyta</taxon>
        <taxon>Embryophyta</taxon>
        <taxon>Tracheophyta</taxon>
        <taxon>Spermatophyta</taxon>
        <taxon>Magnoliopsida</taxon>
        <taxon>eudicotyledons</taxon>
        <taxon>Gunneridae</taxon>
        <taxon>Pentapetalae</taxon>
        <taxon>asterids</taxon>
        <taxon>lamiids</taxon>
        <taxon>Solanales</taxon>
        <taxon>Convolvulaceae</taxon>
        <taxon>Cuscuteae</taxon>
        <taxon>Cuscuta</taxon>
        <taxon>Cuscuta subgen. Grammica</taxon>
        <taxon>Cuscuta sect. Cleistogrammica</taxon>
    </lineage>
</organism>
<dbReference type="EMBL" id="OOIL02000405">
    <property type="protein sequence ID" value="VFQ64507.1"/>
    <property type="molecule type" value="Genomic_DNA"/>
</dbReference>
<dbReference type="AlphaFoldDB" id="A0A484KMX2"/>
<protein>
    <submittedName>
        <fullName evidence="1">Uncharacterized protein</fullName>
    </submittedName>
</protein>
<name>A0A484KMX2_9ASTE</name>